<evidence type="ECO:0000313" key="2">
    <source>
        <dbReference type="Proteomes" id="UP000688137"/>
    </source>
</evidence>
<protein>
    <submittedName>
        <fullName evidence="1">Uncharacterized protein</fullName>
    </submittedName>
</protein>
<reference evidence="1" key="1">
    <citation type="submission" date="2021-01" db="EMBL/GenBank/DDBJ databases">
        <authorList>
            <consortium name="Genoscope - CEA"/>
            <person name="William W."/>
        </authorList>
    </citation>
    <scope>NUCLEOTIDE SEQUENCE</scope>
</reference>
<keyword evidence="2" id="KW-1185">Reference proteome</keyword>
<dbReference type="AlphaFoldDB" id="A0A8S1MXQ5"/>
<dbReference type="EMBL" id="CAJJDM010000063">
    <property type="protein sequence ID" value="CAD8079744.1"/>
    <property type="molecule type" value="Genomic_DNA"/>
</dbReference>
<dbReference type="Proteomes" id="UP000688137">
    <property type="component" value="Unassembled WGS sequence"/>
</dbReference>
<organism evidence="1 2">
    <name type="scientific">Paramecium primaurelia</name>
    <dbReference type="NCBI Taxonomy" id="5886"/>
    <lineage>
        <taxon>Eukaryota</taxon>
        <taxon>Sar</taxon>
        <taxon>Alveolata</taxon>
        <taxon>Ciliophora</taxon>
        <taxon>Intramacronucleata</taxon>
        <taxon>Oligohymenophorea</taxon>
        <taxon>Peniculida</taxon>
        <taxon>Parameciidae</taxon>
        <taxon>Paramecium</taxon>
    </lineage>
</organism>
<accession>A0A8S1MXQ5</accession>
<proteinExistence type="predicted"/>
<sequence>MTLIKVTIYQKSILILFNTFLREYQKKKRLSNCQNFQFPLLVMSDQFASLMELNQ</sequence>
<evidence type="ECO:0000313" key="1">
    <source>
        <dbReference type="EMBL" id="CAD8079744.1"/>
    </source>
</evidence>
<name>A0A8S1MXQ5_PARPR</name>
<gene>
    <name evidence="1" type="ORF">PPRIM_AZ9-3.1.T0620179</name>
</gene>
<comment type="caution">
    <text evidence="1">The sequence shown here is derived from an EMBL/GenBank/DDBJ whole genome shotgun (WGS) entry which is preliminary data.</text>
</comment>